<evidence type="ECO:0000313" key="1">
    <source>
        <dbReference type="EMBL" id="JAE30007.1"/>
    </source>
</evidence>
<proteinExistence type="predicted"/>
<dbReference type="AlphaFoldDB" id="A0A0A9GZQ4"/>
<dbReference type="EMBL" id="GBRH01167889">
    <property type="protein sequence ID" value="JAE30007.1"/>
    <property type="molecule type" value="Transcribed_RNA"/>
</dbReference>
<name>A0A0A9GZQ4_ARUDO</name>
<sequence length="35" mass="4091">MLPHHHLQSNNSKAVDIAFLRYSHCVCQFWSHVAI</sequence>
<protein>
    <submittedName>
        <fullName evidence="1">Uncharacterized protein</fullName>
    </submittedName>
</protein>
<reference evidence="1" key="2">
    <citation type="journal article" date="2015" name="Data Brief">
        <title>Shoot transcriptome of the giant reed, Arundo donax.</title>
        <authorList>
            <person name="Barrero R.A."/>
            <person name="Guerrero F.D."/>
            <person name="Moolhuijzen P."/>
            <person name="Goolsby J.A."/>
            <person name="Tidwell J."/>
            <person name="Bellgard S.E."/>
            <person name="Bellgard M.I."/>
        </authorList>
    </citation>
    <scope>NUCLEOTIDE SEQUENCE</scope>
    <source>
        <tissue evidence="1">Shoot tissue taken approximately 20 cm above the soil surface</tissue>
    </source>
</reference>
<organism evidence="1">
    <name type="scientific">Arundo donax</name>
    <name type="common">Giant reed</name>
    <name type="synonym">Donax arundinaceus</name>
    <dbReference type="NCBI Taxonomy" id="35708"/>
    <lineage>
        <taxon>Eukaryota</taxon>
        <taxon>Viridiplantae</taxon>
        <taxon>Streptophyta</taxon>
        <taxon>Embryophyta</taxon>
        <taxon>Tracheophyta</taxon>
        <taxon>Spermatophyta</taxon>
        <taxon>Magnoliopsida</taxon>
        <taxon>Liliopsida</taxon>
        <taxon>Poales</taxon>
        <taxon>Poaceae</taxon>
        <taxon>PACMAD clade</taxon>
        <taxon>Arundinoideae</taxon>
        <taxon>Arundineae</taxon>
        <taxon>Arundo</taxon>
    </lineage>
</organism>
<reference evidence="1" key="1">
    <citation type="submission" date="2014-09" db="EMBL/GenBank/DDBJ databases">
        <authorList>
            <person name="Magalhaes I.L.F."/>
            <person name="Oliveira U."/>
            <person name="Santos F.R."/>
            <person name="Vidigal T.H.D.A."/>
            <person name="Brescovit A.D."/>
            <person name="Santos A.J."/>
        </authorList>
    </citation>
    <scope>NUCLEOTIDE SEQUENCE</scope>
    <source>
        <tissue evidence="1">Shoot tissue taken approximately 20 cm above the soil surface</tissue>
    </source>
</reference>
<accession>A0A0A9GZQ4</accession>